<dbReference type="SUPFAM" id="SSF54593">
    <property type="entry name" value="Glyoxalase/Bleomycin resistance protein/Dihydroxybiphenyl dioxygenase"/>
    <property type="match status" value="1"/>
</dbReference>
<dbReference type="EMBL" id="PQWB01000033">
    <property type="protein sequence ID" value="POZ62236.1"/>
    <property type="molecule type" value="Genomic_DNA"/>
</dbReference>
<dbReference type="InterPro" id="IPR037523">
    <property type="entry name" value="VOC_core"/>
</dbReference>
<dbReference type="PROSITE" id="PS51819">
    <property type="entry name" value="VOC"/>
    <property type="match status" value="1"/>
</dbReference>
<organism evidence="2 3">
    <name type="scientific">Chromobacterium alticapitis</name>
    <dbReference type="NCBI Taxonomy" id="2073169"/>
    <lineage>
        <taxon>Bacteria</taxon>
        <taxon>Pseudomonadati</taxon>
        <taxon>Pseudomonadota</taxon>
        <taxon>Betaproteobacteria</taxon>
        <taxon>Neisseriales</taxon>
        <taxon>Chromobacteriaceae</taxon>
        <taxon>Chromobacterium</taxon>
    </lineage>
</organism>
<dbReference type="Pfam" id="PF00903">
    <property type="entry name" value="Glyoxalase"/>
    <property type="match status" value="1"/>
</dbReference>
<accession>A0A2S5DGL5</accession>
<evidence type="ECO:0000259" key="1">
    <source>
        <dbReference type="PROSITE" id="PS51819"/>
    </source>
</evidence>
<dbReference type="RefSeq" id="WP_103902469.1">
    <property type="nucleotide sequence ID" value="NZ_PQWB01000033.1"/>
</dbReference>
<dbReference type="Proteomes" id="UP000237082">
    <property type="component" value="Unassembled WGS sequence"/>
</dbReference>
<reference evidence="3" key="1">
    <citation type="submission" date="2018-02" db="EMBL/GenBank/DDBJ databases">
        <authorList>
            <person name="O'Hara-Hanley K."/>
            <person name="Soby S."/>
        </authorList>
    </citation>
    <scope>NUCLEOTIDE SEQUENCE [LARGE SCALE GENOMIC DNA]</scope>
    <source>
        <strain evidence="3">MWU14-2602</strain>
    </source>
</reference>
<dbReference type="CDD" id="cd06587">
    <property type="entry name" value="VOC"/>
    <property type="match status" value="1"/>
</dbReference>
<keyword evidence="2" id="KW-0223">Dioxygenase</keyword>
<dbReference type="AlphaFoldDB" id="A0A2S5DGL5"/>
<protein>
    <submittedName>
        <fullName evidence="2">Glyoxalase/bleomycin resistance/dioxygenase family protein</fullName>
    </submittedName>
</protein>
<name>A0A2S5DGL5_9NEIS</name>
<sequence>MAPTTLGIDHIHVYVRDRAAAEAWYEHVLGLTRLAALAAWSQDGGPLTLADAAHSIHLALFERANPAPGPAIALRVDAAGFLAWREHLQNELGRRLDAVDHDLSWSMYFADPDGNGYEITSYDYAELAAGLSRDEA</sequence>
<dbReference type="InterPro" id="IPR029068">
    <property type="entry name" value="Glyas_Bleomycin-R_OHBP_Dase"/>
</dbReference>
<gene>
    <name evidence="2" type="ORF">C2I19_09505</name>
</gene>
<proteinExistence type="predicted"/>
<dbReference type="OrthoDB" id="9804944at2"/>
<comment type="caution">
    <text evidence="2">The sequence shown here is derived from an EMBL/GenBank/DDBJ whole genome shotgun (WGS) entry which is preliminary data.</text>
</comment>
<evidence type="ECO:0000313" key="3">
    <source>
        <dbReference type="Proteomes" id="UP000237082"/>
    </source>
</evidence>
<evidence type="ECO:0000313" key="2">
    <source>
        <dbReference type="EMBL" id="POZ62236.1"/>
    </source>
</evidence>
<keyword evidence="3" id="KW-1185">Reference proteome</keyword>
<keyword evidence="2" id="KW-0560">Oxidoreductase</keyword>
<dbReference type="GO" id="GO:0051213">
    <property type="term" value="F:dioxygenase activity"/>
    <property type="evidence" value="ECO:0007669"/>
    <property type="project" value="UniProtKB-KW"/>
</dbReference>
<dbReference type="Gene3D" id="3.10.180.10">
    <property type="entry name" value="2,3-Dihydroxybiphenyl 1,2-Dioxygenase, domain 1"/>
    <property type="match status" value="1"/>
</dbReference>
<dbReference type="InterPro" id="IPR004360">
    <property type="entry name" value="Glyas_Fos-R_dOase_dom"/>
</dbReference>
<feature type="domain" description="VOC" evidence="1">
    <location>
        <begin position="7"/>
        <end position="122"/>
    </location>
</feature>